<dbReference type="Proteomes" id="UP001732780">
    <property type="component" value="Unplaced"/>
</dbReference>
<proteinExistence type="predicted"/>
<evidence type="ECO:0000313" key="1">
    <source>
        <dbReference type="Proteomes" id="UP001732780"/>
    </source>
</evidence>
<gene>
    <name evidence="2" type="primary">LOC141576968</name>
</gene>
<name>A0AC58Q294_CAMBA</name>
<evidence type="ECO:0000313" key="2">
    <source>
        <dbReference type="RefSeq" id="XP_074216401.1"/>
    </source>
</evidence>
<keyword evidence="1" id="KW-1185">Reference proteome</keyword>
<dbReference type="RefSeq" id="XP_074216401.1">
    <property type="nucleotide sequence ID" value="XM_074360300.1"/>
</dbReference>
<reference evidence="2" key="1">
    <citation type="submission" date="2025-08" db="UniProtKB">
        <authorList>
            <consortium name="RefSeq"/>
        </authorList>
    </citation>
    <scope>IDENTIFICATION</scope>
    <source>
        <tissue evidence="2">Blood</tissue>
    </source>
</reference>
<accession>A0AC58Q294</accession>
<protein>
    <submittedName>
        <fullName evidence="2">Uncharacterized protein LOC141576968</fullName>
    </submittedName>
</protein>
<sequence length="126" mass="13565">MRVETLLLYSLLCPVSGTSPAHSRTSADVCQKPCDRSCPQHPAPPILTLGFPMGCDPRMGCSPLLKSGSGTPPELMALSLLWEQEQAQGLPTRLVELDTLLNPLQVKAWGLPTQLVECDSALSLLQ</sequence>
<organism evidence="1 2">
    <name type="scientific">Camelus bactrianus</name>
    <name type="common">Bactrian camel</name>
    <dbReference type="NCBI Taxonomy" id="9837"/>
    <lineage>
        <taxon>Eukaryota</taxon>
        <taxon>Metazoa</taxon>
        <taxon>Chordata</taxon>
        <taxon>Craniata</taxon>
        <taxon>Vertebrata</taxon>
        <taxon>Euteleostomi</taxon>
        <taxon>Mammalia</taxon>
        <taxon>Eutheria</taxon>
        <taxon>Laurasiatheria</taxon>
        <taxon>Artiodactyla</taxon>
        <taxon>Tylopoda</taxon>
        <taxon>Camelidae</taxon>
        <taxon>Camelus</taxon>
    </lineage>
</organism>